<dbReference type="InterPro" id="IPR018079">
    <property type="entry name" value="Ribosomal_uS4_CS"/>
</dbReference>
<dbReference type="Pfam" id="PF03134">
    <property type="entry name" value="TB2_DP1_HVA22"/>
    <property type="match status" value="1"/>
</dbReference>
<dbReference type="GO" id="GO:0003735">
    <property type="term" value="F:structural constituent of ribosome"/>
    <property type="evidence" value="ECO:0007669"/>
    <property type="project" value="InterPro"/>
</dbReference>
<dbReference type="EMBL" id="JAYMYR010000008">
    <property type="protein sequence ID" value="KAK7347266.1"/>
    <property type="molecule type" value="Genomic_DNA"/>
</dbReference>
<keyword evidence="3 7" id="KW-0694">RNA-binding</keyword>
<keyword evidence="5 8" id="KW-0687">Ribonucleoprotein</keyword>
<evidence type="ECO:0000313" key="12">
    <source>
        <dbReference type="EMBL" id="KAK7347266.1"/>
    </source>
</evidence>
<comment type="subunit">
    <text evidence="6">Binds to the translation initiation factors TIF3E1.</text>
</comment>
<keyword evidence="13" id="KW-1185">Reference proteome</keyword>
<reference evidence="12 13" key="1">
    <citation type="submission" date="2024-01" db="EMBL/GenBank/DDBJ databases">
        <title>The genomes of 5 underutilized Papilionoideae crops provide insights into root nodulation and disease resistanc.</title>
        <authorList>
            <person name="Jiang F."/>
        </authorList>
    </citation>
    <scope>NUCLEOTIDE SEQUENCE [LARGE SCALE GENOMIC DNA]</scope>
    <source>
        <strain evidence="12">JINMINGXINNONG_FW02</strain>
        <tissue evidence="12">Leaves</tissue>
    </source>
</reference>
<dbReference type="PANTHER" id="PTHR11831:SF47">
    <property type="entry name" value="SMALL RIBOSOMAL SUBUNIT PROTEIN US4Y"/>
    <property type="match status" value="1"/>
</dbReference>
<evidence type="ECO:0000256" key="3">
    <source>
        <dbReference type="ARBA" id="ARBA00022884"/>
    </source>
</evidence>
<dbReference type="PROSITE" id="PS50889">
    <property type="entry name" value="S4"/>
    <property type="match status" value="1"/>
</dbReference>
<evidence type="ECO:0000256" key="8">
    <source>
        <dbReference type="RuleBase" id="RU003699"/>
    </source>
</evidence>
<dbReference type="PROSITE" id="PS00632">
    <property type="entry name" value="RIBOSOMAL_S4"/>
    <property type="match status" value="1"/>
</dbReference>
<dbReference type="Pfam" id="PF01479">
    <property type="entry name" value="S4"/>
    <property type="match status" value="1"/>
</dbReference>
<dbReference type="InterPro" id="IPR036986">
    <property type="entry name" value="S4_RNA-bd_sf"/>
</dbReference>
<dbReference type="SMART" id="SM00363">
    <property type="entry name" value="S4"/>
    <property type="match status" value="1"/>
</dbReference>
<evidence type="ECO:0008006" key="14">
    <source>
        <dbReference type="Google" id="ProtNLM"/>
    </source>
</evidence>
<dbReference type="Pfam" id="PF00163">
    <property type="entry name" value="Ribosomal_S4"/>
    <property type="match status" value="1"/>
</dbReference>
<dbReference type="AlphaFoldDB" id="A0AAN9M3P5"/>
<evidence type="ECO:0000256" key="4">
    <source>
        <dbReference type="ARBA" id="ARBA00022980"/>
    </source>
</evidence>
<feature type="domain" description="Small ribosomal subunit protein uS4 N-terminal" evidence="11">
    <location>
        <begin position="210"/>
        <end position="310"/>
    </location>
</feature>
<protein>
    <recommendedName>
        <fullName evidence="14">30S ribosomal protein S4, chloroplastic</fullName>
    </recommendedName>
</protein>
<accession>A0AAN9M3P5</accession>
<dbReference type="CDD" id="cd00165">
    <property type="entry name" value="S4"/>
    <property type="match status" value="1"/>
</dbReference>
<dbReference type="InterPro" id="IPR002942">
    <property type="entry name" value="S4_RNA-bd"/>
</dbReference>
<sequence length="399" mass="46189">MGSGAGNFLKVLLRNFDVLAGPVVSLVYPLYASIRAIETKSPIDDQQWLTYWVLYSLITLFELTFAKLLEWIPIWPYAKLIATCWLVLPYFSGAAYVYEHYVRPLYVNPQTINIWYIPRKKDTFGKRDDILTAAEKYIQENGTDAFENLINRADKSRRAGGYYTAYDETSLGLVIYVLYNGYDAHAAKPSAPEGLRSRERRAMVHVSFYRNYGKTFKKPRRPYEKERLDAELKLVGEYGLRCKRELWRVQYALSRIRNNARNLLTLDEKNPRRIFEGEALLRRMFRYGLLDETQNKLDYVLALTVENFLERRLQTLVFKSGMAKSIHHARVLIRQRHIRVGRQVVNIPSFMVRVDSQKHIDFSLTSPLGGGRPGRVKRKNQKAAAKKAAGGDGDEEDED</sequence>
<feature type="compositionally biased region" description="Basic residues" evidence="9">
    <location>
        <begin position="374"/>
        <end position="385"/>
    </location>
</feature>
<feature type="region of interest" description="Disordered" evidence="9">
    <location>
        <begin position="365"/>
        <end position="399"/>
    </location>
</feature>
<dbReference type="GO" id="GO:0019843">
    <property type="term" value="F:rRNA binding"/>
    <property type="evidence" value="ECO:0007669"/>
    <property type="project" value="UniProtKB-KW"/>
</dbReference>
<organism evidence="12 13">
    <name type="scientific">Phaseolus coccineus</name>
    <name type="common">Scarlet runner bean</name>
    <name type="synonym">Phaseolus multiflorus</name>
    <dbReference type="NCBI Taxonomy" id="3886"/>
    <lineage>
        <taxon>Eukaryota</taxon>
        <taxon>Viridiplantae</taxon>
        <taxon>Streptophyta</taxon>
        <taxon>Embryophyta</taxon>
        <taxon>Tracheophyta</taxon>
        <taxon>Spermatophyta</taxon>
        <taxon>Magnoliopsida</taxon>
        <taxon>eudicotyledons</taxon>
        <taxon>Gunneridae</taxon>
        <taxon>Pentapetalae</taxon>
        <taxon>rosids</taxon>
        <taxon>fabids</taxon>
        <taxon>Fabales</taxon>
        <taxon>Fabaceae</taxon>
        <taxon>Papilionoideae</taxon>
        <taxon>50 kb inversion clade</taxon>
        <taxon>NPAAA clade</taxon>
        <taxon>indigoferoid/millettioid clade</taxon>
        <taxon>Phaseoleae</taxon>
        <taxon>Phaseolus</taxon>
    </lineage>
</organism>
<dbReference type="InterPro" id="IPR001912">
    <property type="entry name" value="Ribosomal_uS4_N"/>
</dbReference>
<evidence type="ECO:0000256" key="6">
    <source>
        <dbReference type="ARBA" id="ARBA00064713"/>
    </source>
</evidence>
<keyword evidence="4 8" id="KW-0689">Ribosomal protein</keyword>
<dbReference type="GO" id="GO:0042274">
    <property type="term" value="P:ribosomal small subunit biogenesis"/>
    <property type="evidence" value="ECO:0007669"/>
    <property type="project" value="TreeGrafter"/>
</dbReference>
<gene>
    <name evidence="12" type="ORF">VNO80_21794</name>
</gene>
<dbReference type="PANTHER" id="PTHR11831">
    <property type="entry name" value="30S 40S RIBOSOMAL PROTEIN"/>
    <property type="match status" value="1"/>
</dbReference>
<evidence type="ECO:0000256" key="9">
    <source>
        <dbReference type="SAM" id="MobiDB-lite"/>
    </source>
</evidence>
<keyword evidence="2 7" id="KW-0699">rRNA-binding</keyword>
<comment type="caution">
    <text evidence="12">The sequence shown here is derived from an EMBL/GenBank/DDBJ whole genome shotgun (WGS) entry which is preliminary data.</text>
</comment>
<dbReference type="Gene3D" id="3.10.290.10">
    <property type="entry name" value="RNA-binding S4 domain"/>
    <property type="match status" value="1"/>
</dbReference>
<evidence type="ECO:0000256" key="7">
    <source>
        <dbReference type="PROSITE-ProRule" id="PRU00182"/>
    </source>
</evidence>
<evidence type="ECO:0000256" key="1">
    <source>
        <dbReference type="ARBA" id="ARBA00007465"/>
    </source>
</evidence>
<dbReference type="GO" id="GO:0022627">
    <property type="term" value="C:cytosolic small ribosomal subunit"/>
    <property type="evidence" value="ECO:0007669"/>
    <property type="project" value="TreeGrafter"/>
</dbReference>
<dbReference type="InterPro" id="IPR004345">
    <property type="entry name" value="TB2_DP1_HVA22"/>
</dbReference>
<evidence type="ECO:0000256" key="5">
    <source>
        <dbReference type="ARBA" id="ARBA00023274"/>
    </source>
</evidence>
<dbReference type="NCBIfam" id="NF003139">
    <property type="entry name" value="PRK04051.1"/>
    <property type="match status" value="1"/>
</dbReference>
<dbReference type="SUPFAM" id="SSF55174">
    <property type="entry name" value="Alpha-L RNA-binding motif"/>
    <property type="match status" value="1"/>
</dbReference>
<dbReference type="Proteomes" id="UP001374584">
    <property type="component" value="Unassembled WGS sequence"/>
</dbReference>
<dbReference type="InterPro" id="IPR022801">
    <property type="entry name" value="Ribosomal_uS4"/>
</dbReference>
<comment type="similarity">
    <text evidence="1 8">Belongs to the universal ribosomal protein uS4 family.</text>
</comment>
<dbReference type="NCBIfam" id="TIGR01018">
    <property type="entry name" value="uS4_arch"/>
    <property type="match status" value="1"/>
</dbReference>
<feature type="domain" description="RNA-binding S4" evidence="10">
    <location>
        <begin position="311"/>
        <end position="382"/>
    </location>
</feature>
<proteinExistence type="inferred from homology"/>
<evidence type="ECO:0000256" key="2">
    <source>
        <dbReference type="ARBA" id="ARBA00022730"/>
    </source>
</evidence>
<dbReference type="SMART" id="SM01390">
    <property type="entry name" value="Ribosomal_S4"/>
    <property type="match status" value="1"/>
</dbReference>
<evidence type="ECO:0000259" key="10">
    <source>
        <dbReference type="SMART" id="SM00363"/>
    </source>
</evidence>
<dbReference type="FunFam" id="3.10.290.10:FF:000021">
    <property type="entry name" value="40S ribosomal protein S9"/>
    <property type="match status" value="1"/>
</dbReference>
<evidence type="ECO:0000313" key="13">
    <source>
        <dbReference type="Proteomes" id="UP001374584"/>
    </source>
</evidence>
<dbReference type="GO" id="GO:0006412">
    <property type="term" value="P:translation"/>
    <property type="evidence" value="ECO:0007669"/>
    <property type="project" value="InterPro"/>
</dbReference>
<dbReference type="InterPro" id="IPR005710">
    <property type="entry name" value="Ribosomal_uS4_euk/arc"/>
</dbReference>
<evidence type="ECO:0000259" key="11">
    <source>
        <dbReference type="SMART" id="SM01390"/>
    </source>
</evidence>
<name>A0AAN9M3P5_PHACN</name>